<feature type="transmembrane region" description="Helical" evidence="1">
    <location>
        <begin position="74"/>
        <end position="91"/>
    </location>
</feature>
<evidence type="ECO:0000313" key="2">
    <source>
        <dbReference type="EMBL" id="PZF81292.1"/>
    </source>
</evidence>
<evidence type="ECO:0000256" key="1">
    <source>
        <dbReference type="SAM" id="Phobius"/>
    </source>
</evidence>
<keyword evidence="1" id="KW-1133">Transmembrane helix</keyword>
<protein>
    <submittedName>
        <fullName evidence="2">GAP family protein</fullName>
    </submittedName>
</protein>
<keyword evidence="1" id="KW-0812">Transmembrane</keyword>
<feature type="transmembrane region" description="Helical" evidence="1">
    <location>
        <begin position="157"/>
        <end position="181"/>
    </location>
</feature>
<keyword evidence="1" id="KW-0472">Membrane</keyword>
<accession>A0A2W2B5F8</accession>
<dbReference type="Proteomes" id="UP000248764">
    <property type="component" value="Unassembled WGS sequence"/>
</dbReference>
<reference evidence="2 3" key="1">
    <citation type="submission" date="2018-01" db="EMBL/GenBank/DDBJ databases">
        <title>Draft genome sequence of Jiangella sp. GTF31.</title>
        <authorList>
            <person name="Sahin N."/>
            <person name="Ay H."/>
            <person name="Saygin H."/>
        </authorList>
    </citation>
    <scope>NUCLEOTIDE SEQUENCE [LARGE SCALE GENOMIC DNA]</scope>
    <source>
        <strain evidence="2 3">GTF31</strain>
    </source>
</reference>
<evidence type="ECO:0000313" key="3">
    <source>
        <dbReference type="Proteomes" id="UP000248764"/>
    </source>
</evidence>
<feature type="transmembrane region" description="Helical" evidence="1">
    <location>
        <begin position="6"/>
        <end position="29"/>
    </location>
</feature>
<feature type="transmembrane region" description="Helical" evidence="1">
    <location>
        <begin position="201"/>
        <end position="223"/>
    </location>
</feature>
<name>A0A2W2B5F8_9ACTN</name>
<dbReference type="AlphaFoldDB" id="A0A2W2B5F8"/>
<dbReference type="InterPro" id="IPR021315">
    <property type="entry name" value="Gap/Sap"/>
</dbReference>
<keyword evidence="3" id="KW-1185">Reference proteome</keyword>
<dbReference type="RefSeq" id="WP_111256751.1">
    <property type="nucleotide sequence ID" value="NZ_POTW01000061.1"/>
</dbReference>
<gene>
    <name evidence="2" type="ORF">C1I92_21770</name>
</gene>
<dbReference type="EMBL" id="POTW01000061">
    <property type="protein sequence ID" value="PZF81292.1"/>
    <property type="molecule type" value="Genomic_DNA"/>
</dbReference>
<feature type="transmembrane region" description="Helical" evidence="1">
    <location>
        <begin position="41"/>
        <end position="62"/>
    </location>
</feature>
<sequence>MGEAIGAVLPLGVGVALSPLPIVAVVLMLGSARGRSNGPAFLIGWLLGLAVAGTAFLLLAAAAGPSDDGEPAAWVSWLKLVLGLLVLLLAVRTWRTRPKGDDDPRLPGWMTALDSWTAAKTLGLGAALSAVNPKNLMLTIAAAAAIAQTGAGAGEQAVALAVFVVIGALGPGIPVVLALALGDRADRMLAELKTWLASNNAAVMTVVLLVIGAKLIGDAIAGLSA</sequence>
<comment type="caution">
    <text evidence="2">The sequence shown here is derived from an EMBL/GenBank/DDBJ whole genome shotgun (WGS) entry which is preliminary data.</text>
</comment>
<dbReference type="Pfam" id="PF11139">
    <property type="entry name" value="SfLAP"/>
    <property type="match status" value="1"/>
</dbReference>
<proteinExistence type="predicted"/>
<organism evidence="2 3">
    <name type="scientific">Jiangella anatolica</name>
    <dbReference type="NCBI Taxonomy" id="2670374"/>
    <lineage>
        <taxon>Bacteria</taxon>
        <taxon>Bacillati</taxon>
        <taxon>Actinomycetota</taxon>
        <taxon>Actinomycetes</taxon>
        <taxon>Jiangellales</taxon>
        <taxon>Jiangellaceae</taxon>
        <taxon>Jiangella</taxon>
    </lineage>
</organism>